<evidence type="ECO:0000259" key="8">
    <source>
        <dbReference type="PROSITE" id="PS50011"/>
    </source>
</evidence>
<protein>
    <recommendedName>
        <fullName evidence="8">Protein kinase domain-containing protein</fullName>
    </recommendedName>
</protein>
<dbReference type="EMBL" id="MPUH01000543">
    <property type="protein sequence ID" value="OMJ78032.1"/>
    <property type="molecule type" value="Genomic_DNA"/>
</dbReference>
<dbReference type="InterPro" id="IPR017441">
    <property type="entry name" value="Protein_kinase_ATP_BS"/>
</dbReference>
<dbReference type="InterPro" id="IPR000719">
    <property type="entry name" value="Prot_kinase_dom"/>
</dbReference>
<dbReference type="Gene3D" id="1.10.510.10">
    <property type="entry name" value="Transferase(Phosphotransferase) domain 1"/>
    <property type="match status" value="1"/>
</dbReference>
<dbReference type="InterPro" id="IPR008271">
    <property type="entry name" value="Ser/Thr_kinase_AS"/>
</dbReference>
<comment type="similarity">
    <text evidence="7">Belongs to the protein kinase superfamily.</text>
</comment>
<dbReference type="GO" id="GO:0005524">
    <property type="term" value="F:ATP binding"/>
    <property type="evidence" value="ECO:0007669"/>
    <property type="project" value="UniProtKB-UniRule"/>
</dbReference>
<dbReference type="FunFam" id="3.30.200.20:FF:000046">
    <property type="entry name" value="Mitogen-activated protein kinase"/>
    <property type="match status" value="1"/>
</dbReference>
<dbReference type="PROSITE" id="PS50011">
    <property type="entry name" value="PROTEIN_KINASE_DOM"/>
    <property type="match status" value="1"/>
</dbReference>
<evidence type="ECO:0000256" key="4">
    <source>
        <dbReference type="ARBA" id="ARBA00022777"/>
    </source>
</evidence>
<dbReference type="InterPro" id="IPR011009">
    <property type="entry name" value="Kinase-like_dom_sf"/>
</dbReference>
<dbReference type="GO" id="GO:0004674">
    <property type="term" value="F:protein serine/threonine kinase activity"/>
    <property type="evidence" value="ECO:0007669"/>
    <property type="project" value="UniProtKB-KW"/>
</dbReference>
<reference evidence="9 10" key="1">
    <citation type="submission" date="2016-11" db="EMBL/GenBank/DDBJ databases">
        <title>The macronuclear genome of Stentor coeruleus: a giant cell with tiny introns.</title>
        <authorList>
            <person name="Slabodnick M."/>
            <person name="Ruby J.G."/>
            <person name="Reiff S.B."/>
            <person name="Swart E.C."/>
            <person name="Gosai S."/>
            <person name="Prabakaran S."/>
            <person name="Witkowska E."/>
            <person name="Larue G.E."/>
            <person name="Fisher S."/>
            <person name="Freeman R.M."/>
            <person name="Gunawardena J."/>
            <person name="Chu W."/>
            <person name="Stover N.A."/>
            <person name="Gregory B.D."/>
            <person name="Nowacki M."/>
            <person name="Derisi J."/>
            <person name="Roy S.W."/>
            <person name="Marshall W.F."/>
            <person name="Sood P."/>
        </authorList>
    </citation>
    <scope>NUCLEOTIDE SEQUENCE [LARGE SCALE GENOMIC DNA]</scope>
    <source>
        <strain evidence="9">WM001</strain>
    </source>
</reference>
<dbReference type="PROSITE" id="PS00107">
    <property type="entry name" value="PROTEIN_KINASE_ATP"/>
    <property type="match status" value="1"/>
</dbReference>
<gene>
    <name evidence="9" type="ORF">SteCoe_22275</name>
</gene>
<dbReference type="Gene3D" id="3.30.200.20">
    <property type="entry name" value="Phosphorylase Kinase, domain 1"/>
    <property type="match status" value="1"/>
</dbReference>
<keyword evidence="10" id="KW-1185">Reference proteome</keyword>
<dbReference type="SUPFAM" id="SSF56112">
    <property type="entry name" value="Protein kinase-like (PK-like)"/>
    <property type="match status" value="1"/>
</dbReference>
<proteinExistence type="inferred from homology"/>
<evidence type="ECO:0000256" key="6">
    <source>
        <dbReference type="PROSITE-ProRule" id="PRU10141"/>
    </source>
</evidence>
<dbReference type="Proteomes" id="UP000187209">
    <property type="component" value="Unassembled WGS sequence"/>
</dbReference>
<dbReference type="PROSITE" id="PS00108">
    <property type="entry name" value="PROTEIN_KINASE_ST"/>
    <property type="match status" value="1"/>
</dbReference>
<dbReference type="Pfam" id="PF00069">
    <property type="entry name" value="Pkinase"/>
    <property type="match status" value="1"/>
</dbReference>
<sequence>MNEEFSKGKNKFSTGGTSFVVDSRYEFIKEIGHGAYGVVVSALDHQTGTKVAIKKISNAFEDLIYAKRLIHEIKLLSFFDHENTISLLDIMLPPKRTGYNDIYIVTDLMDTDLRRIIHSKQALSNEHIQYFMYQILRGILYAHSANIIHKDIKPSNILLNEQCDLKICDLGLACEYDMYTDYVVNRWYRAPEILLNSSQYTEQIDVWSIGCVFSELLGGNPLFPGTYCLDMVKKIIAVLGTPSPEDMQFIENPDAKIFISKLAKKEKEKWSTIYPKANSVALDLIDKMLVFNPLKRWSVKQCLEHPYFNGLHNPDEEPLASTPFDWSFDNFEPTKDTLQNMVYEEALKFHPV</sequence>
<evidence type="ECO:0000256" key="3">
    <source>
        <dbReference type="ARBA" id="ARBA00022741"/>
    </source>
</evidence>
<feature type="domain" description="Protein kinase" evidence="8">
    <location>
        <begin position="25"/>
        <end position="308"/>
    </location>
</feature>
<dbReference type="OrthoDB" id="192887at2759"/>
<dbReference type="InterPro" id="IPR050117">
    <property type="entry name" value="MAPK"/>
</dbReference>
<keyword evidence="5 6" id="KW-0067">ATP-binding</keyword>
<keyword evidence="1 7" id="KW-0723">Serine/threonine-protein kinase</keyword>
<name>A0A1R2BMM8_9CILI</name>
<accession>A0A1R2BMM8</accession>
<evidence type="ECO:0000313" key="9">
    <source>
        <dbReference type="EMBL" id="OMJ78032.1"/>
    </source>
</evidence>
<evidence type="ECO:0000256" key="2">
    <source>
        <dbReference type="ARBA" id="ARBA00022679"/>
    </source>
</evidence>
<evidence type="ECO:0000256" key="1">
    <source>
        <dbReference type="ARBA" id="ARBA00022527"/>
    </source>
</evidence>
<comment type="caution">
    <text evidence="9">The sequence shown here is derived from an EMBL/GenBank/DDBJ whole genome shotgun (WGS) entry which is preliminary data.</text>
</comment>
<keyword evidence="3 6" id="KW-0547">Nucleotide-binding</keyword>
<evidence type="ECO:0000256" key="7">
    <source>
        <dbReference type="RuleBase" id="RU000304"/>
    </source>
</evidence>
<dbReference type="AlphaFoldDB" id="A0A1R2BMM8"/>
<organism evidence="9 10">
    <name type="scientific">Stentor coeruleus</name>
    <dbReference type="NCBI Taxonomy" id="5963"/>
    <lineage>
        <taxon>Eukaryota</taxon>
        <taxon>Sar</taxon>
        <taxon>Alveolata</taxon>
        <taxon>Ciliophora</taxon>
        <taxon>Postciliodesmatophora</taxon>
        <taxon>Heterotrichea</taxon>
        <taxon>Heterotrichida</taxon>
        <taxon>Stentoridae</taxon>
        <taxon>Stentor</taxon>
    </lineage>
</organism>
<dbReference type="PANTHER" id="PTHR24055">
    <property type="entry name" value="MITOGEN-ACTIVATED PROTEIN KINASE"/>
    <property type="match status" value="1"/>
</dbReference>
<evidence type="ECO:0000256" key="5">
    <source>
        <dbReference type="ARBA" id="ARBA00022840"/>
    </source>
</evidence>
<dbReference type="SMART" id="SM00220">
    <property type="entry name" value="S_TKc"/>
    <property type="match status" value="1"/>
</dbReference>
<dbReference type="FunFam" id="1.10.510.10:FF:000098">
    <property type="entry name" value="Mitogen-activated protein kinase 1"/>
    <property type="match status" value="1"/>
</dbReference>
<dbReference type="CDD" id="cd07834">
    <property type="entry name" value="STKc_MAPK"/>
    <property type="match status" value="1"/>
</dbReference>
<feature type="binding site" evidence="6">
    <location>
        <position position="55"/>
    </location>
    <ligand>
        <name>ATP</name>
        <dbReference type="ChEBI" id="CHEBI:30616"/>
    </ligand>
</feature>
<keyword evidence="2" id="KW-0808">Transferase</keyword>
<keyword evidence="4" id="KW-0418">Kinase</keyword>
<evidence type="ECO:0000313" key="10">
    <source>
        <dbReference type="Proteomes" id="UP000187209"/>
    </source>
</evidence>